<sequence length="344" mass="37620">MTEMTQEGALENDARGEETAGEQPAVEPVTAEQTATDQAVADQAVVPVDDATVAMARAALEELADVADHVGDFVTAVLAAENVVDFRFSSELKGYEGWQWSVTLYHDVEAERWTVNESSLLPTSEALLAPAWIPWKDRIRPEDISPTDVLGTDAEDERLERGVSSEVNSSSTESVESSDDESFRKTGEASEEQEIVDEFALARSRVLSPVGRAQTADRWYSGPHGPKSLSTRVAEGKTCQTCGFFVPIQGELGTMFGVCANKWSQDDGRVVSLDHGCGEHSDIEPPEPSTLWIQPAPTVDDNDEIILVPRPPREKPTAEQRRIAEILEDAEDVSEDTEEESSEE</sequence>
<keyword evidence="3" id="KW-1185">Reference proteome</keyword>
<evidence type="ECO:0000313" key="3">
    <source>
        <dbReference type="Proteomes" id="UP000243657"/>
    </source>
</evidence>
<evidence type="ECO:0000313" key="2">
    <source>
        <dbReference type="EMBL" id="OZG53628.1"/>
    </source>
</evidence>
<dbReference type="RefSeq" id="WP_244568898.1">
    <property type="nucleotide sequence ID" value="NZ_JBHLWS010000009.1"/>
</dbReference>
<feature type="compositionally biased region" description="Low complexity" evidence="1">
    <location>
        <begin position="29"/>
        <end position="42"/>
    </location>
</feature>
<name>A0A261F3F1_9BIFI</name>
<dbReference type="Proteomes" id="UP000243657">
    <property type="component" value="Unassembled WGS sequence"/>
</dbReference>
<gene>
    <name evidence="2" type="ORF">ALMA_1193</name>
</gene>
<dbReference type="InterPro" id="IPR021391">
    <property type="entry name" value="DUF3027"/>
</dbReference>
<feature type="region of interest" description="Disordered" evidence="1">
    <location>
        <begin position="308"/>
        <end position="344"/>
    </location>
</feature>
<organism evidence="2 3">
    <name type="scientific">Alloscardovia macacae</name>
    <dbReference type="NCBI Taxonomy" id="1160091"/>
    <lineage>
        <taxon>Bacteria</taxon>
        <taxon>Bacillati</taxon>
        <taxon>Actinomycetota</taxon>
        <taxon>Actinomycetes</taxon>
        <taxon>Bifidobacteriales</taxon>
        <taxon>Bifidobacteriaceae</taxon>
        <taxon>Alloscardovia</taxon>
    </lineage>
</organism>
<proteinExistence type="predicted"/>
<feature type="region of interest" description="Disordered" evidence="1">
    <location>
        <begin position="144"/>
        <end position="191"/>
    </location>
</feature>
<dbReference type="Pfam" id="PF11228">
    <property type="entry name" value="DUF3027"/>
    <property type="match status" value="1"/>
</dbReference>
<feature type="region of interest" description="Disordered" evidence="1">
    <location>
        <begin position="1"/>
        <end position="42"/>
    </location>
</feature>
<evidence type="ECO:0000256" key="1">
    <source>
        <dbReference type="SAM" id="MobiDB-lite"/>
    </source>
</evidence>
<dbReference type="AlphaFoldDB" id="A0A261F3F1"/>
<protein>
    <recommendedName>
        <fullName evidence="4">DUF3027 domain-containing protein</fullName>
    </recommendedName>
</protein>
<dbReference type="EMBL" id="MWWT01000008">
    <property type="protein sequence ID" value="OZG53628.1"/>
    <property type="molecule type" value="Genomic_DNA"/>
</dbReference>
<accession>A0A261F3F1</accession>
<feature type="compositionally biased region" description="Acidic residues" evidence="1">
    <location>
        <begin position="326"/>
        <end position="344"/>
    </location>
</feature>
<feature type="compositionally biased region" description="Low complexity" evidence="1">
    <location>
        <begin position="164"/>
        <end position="175"/>
    </location>
</feature>
<feature type="compositionally biased region" description="Basic and acidic residues" evidence="1">
    <location>
        <begin position="311"/>
        <end position="325"/>
    </location>
</feature>
<evidence type="ECO:0008006" key="4">
    <source>
        <dbReference type="Google" id="ProtNLM"/>
    </source>
</evidence>
<reference evidence="2 3" key="1">
    <citation type="journal article" date="2017" name="BMC Genomics">
        <title>Comparative genomic and phylogenomic analyses of the Bifidobacteriaceae family.</title>
        <authorList>
            <person name="Lugli G.A."/>
            <person name="Milani C."/>
            <person name="Turroni F."/>
            <person name="Duranti S."/>
            <person name="Mancabelli L."/>
            <person name="Mangifesta M."/>
            <person name="Ferrario C."/>
            <person name="Modesto M."/>
            <person name="Mattarelli P."/>
            <person name="Jiri K."/>
            <person name="van Sinderen D."/>
            <person name="Ventura M."/>
        </authorList>
    </citation>
    <scope>NUCLEOTIDE SEQUENCE [LARGE SCALE GENOMIC DNA]</scope>
    <source>
        <strain evidence="2 3">DSM 24762</strain>
    </source>
</reference>
<comment type="caution">
    <text evidence="2">The sequence shown here is derived from an EMBL/GenBank/DDBJ whole genome shotgun (WGS) entry which is preliminary data.</text>
</comment>